<gene>
    <name evidence="4" type="ORF">METEAL_09190</name>
</gene>
<feature type="domain" description="Multidrug resistance protein MdtA-like barrel-sandwich hybrid" evidence="2">
    <location>
        <begin position="62"/>
        <end position="208"/>
    </location>
</feature>
<dbReference type="Gene3D" id="2.40.420.20">
    <property type="match status" value="1"/>
</dbReference>
<dbReference type="Pfam" id="PF25990">
    <property type="entry name" value="Beta-barrel_YknX"/>
    <property type="match status" value="1"/>
</dbReference>
<dbReference type="KEGG" id="msil:METEAL_09190"/>
<dbReference type="Proteomes" id="UP001238179">
    <property type="component" value="Chromosome"/>
</dbReference>
<keyword evidence="5" id="KW-1185">Reference proteome</keyword>
<reference evidence="5" key="1">
    <citation type="journal article" date="2023" name="Int. J. Syst. Evol. Microbiol.">
        <title>Mesoterricola silvestris gen. nov., sp. nov., Mesoterricola sediminis sp. nov., Geothrix oryzae sp. nov., Geothrix edaphica sp. nov., Geothrix rubra sp. nov., and Geothrix limicola sp. nov., six novel members of Acidobacteriota isolated from soils.</title>
        <authorList>
            <person name="Itoh H."/>
            <person name="Sugisawa Y."/>
            <person name="Mise K."/>
            <person name="Xu Z."/>
            <person name="Kuniyasu M."/>
            <person name="Ushijima N."/>
            <person name="Kawano K."/>
            <person name="Kobayashi E."/>
            <person name="Shiratori Y."/>
            <person name="Masuda Y."/>
            <person name="Senoo K."/>
        </authorList>
    </citation>
    <scope>NUCLEOTIDE SEQUENCE [LARGE SCALE GENOMIC DNA]</scope>
    <source>
        <strain evidence="5">W79</strain>
    </source>
</reference>
<accession>A0AA48GPG3</accession>
<sequence>MRKLWWIVGVAGFVVAGGLLVAAKSTHKPKGNQETPFRLGKVQAEDLQVSVREVGVVDPFVKVDIKSTVSGRVLSYKVREGDMVTAGEVLAEVEPDVNQAQTLSDVQGSVSTAKVSFLNADKDFKQQEALYKDGLVSEQSFRASRTVRDMAQETLKSAQTRYQIVEDRGIPIAGNASTQHAKVISPMSGMIIKKGVELGDTIMSGVNSFNSGTVVYTVADLKSLIIKVNVNEVDVAKVQVGQPVRITLDAFPQRTFNGRVRFVSPAAELVDKIKVFKVEVKLDELSEAYRTGMSANVEILGEKRDKAVSVPLEALQRRDGQTVVFRLKPNLAPEKMAAAKEGLSGRSKFVWLSDHWRDYFDVVPVKAGIATLERVEILSGLNKDEQVCLEDPTRKKVEKDEDNF</sequence>
<evidence type="ECO:0000256" key="1">
    <source>
        <dbReference type="ARBA" id="ARBA00009477"/>
    </source>
</evidence>
<dbReference type="GO" id="GO:1990281">
    <property type="term" value="C:efflux pump complex"/>
    <property type="evidence" value="ECO:0007669"/>
    <property type="project" value="TreeGrafter"/>
</dbReference>
<protein>
    <submittedName>
        <fullName evidence="4">Hemolysin D</fullName>
    </submittedName>
</protein>
<dbReference type="InterPro" id="IPR058625">
    <property type="entry name" value="MdtA-like_BSH"/>
</dbReference>
<evidence type="ECO:0000313" key="5">
    <source>
        <dbReference type="Proteomes" id="UP001238179"/>
    </source>
</evidence>
<comment type="similarity">
    <text evidence="1">Belongs to the membrane fusion protein (MFP) (TC 8.A.1) family.</text>
</comment>
<dbReference type="Pfam" id="PF25917">
    <property type="entry name" value="BSH_RND"/>
    <property type="match status" value="1"/>
</dbReference>
<dbReference type="Gene3D" id="2.40.30.170">
    <property type="match status" value="1"/>
</dbReference>
<dbReference type="AlphaFoldDB" id="A0AA48GPG3"/>
<name>A0AA48GPG3_9BACT</name>
<dbReference type="Gene3D" id="2.40.50.100">
    <property type="match status" value="1"/>
</dbReference>
<feature type="domain" description="YknX-like beta-barrel" evidence="3">
    <location>
        <begin position="225"/>
        <end position="299"/>
    </location>
</feature>
<dbReference type="InterPro" id="IPR006143">
    <property type="entry name" value="RND_pump_MFP"/>
</dbReference>
<dbReference type="SUPFAM" id="SSF111369">
    <property type="entry name" value="HlyD-like secretion proteins"/>
    <property type="match status" value="1"/>
</dbReference>
<dbReference type="EMBL" id="AP027080">
    <property type="protein sequence ID" value="BDU71745.1"/>
    <property type="molecule type" value="Genomic_DNA"/>
</dbReference>
<dbReference type="PANTHER" id="PTHR30469">
    <property type="entry name" value="MULTIDRUG RESISTANCE PROTEIN MDTA"/>
    <property type="match status" value="1"/>
</dbReference>
<organism evidence="4 5">
    <name type="scientific">Mesoterricola silvestris</name>
    <dbReference type="NCBI Taxonomy" id="2927979"/>
    <lineage>
        <taxon>Bacteria</taxon>
        <taxon>Pseudomonadati</taxon>
        <taxon>Acidobacteriota</taxon>
        <taxon>Holophagae</taxon>
        <taxon>Holophagales</taxon>
        <taxon>Holophagaceae</taxon>
        <taxon>Mesoterricola</taxon>
    </lineage>
</organism>
<dbReference type="InterPro" id="IPR058636">
    <property type="entry name" value="Beta-barrel_YknX"/>
</dbReference>
<dbReference type="RefSeq" id="WP_316414648.1">
    <property type="nucleotide sequence ID" value="NZ_AP027080.1"/>
</dbReference>
<evidence type="ECO:0000259" key="3">
    <source>
        <dbReference type="Pfam" id="PF25990"/>
    </source>
</evidence>
<dbReference type="PANTHER" id="PTHR30469:SF33">
    <property type="entry name" value="SLR1207 PROTEIN"/>
    <property type="match status" value="1"/>
</dbReference>
<proteinExistence type="inferred from homology"/>
<dbReference type="NCBIfam" id="TIGR01730">
    <property type="entry name" value="RND_mfp"/>
    <property type="match status" value="1"/>
</dbReference>
<dbReference type="GO" id="GO:0015562">
    <property type="term" value="F:efflux transmembrane transporter activity"/>
    <property type="evidence" value="ECO:0007669"/>
    <property type="project" value="TreeGrafter"/>
</dbReference>
<evidence type="ECO:0000259" key="2">
    <source>
        <dbReference type="Pfam" id="PF25917"/>
    </source>
</evidence>
<evidence type="ECO:0000313" key="4">
    <source>
        <dbReference type="EMBL" id="BDU71745.1"/>
    </source>
</evidence>